<sequence>MTKQRFFLMTITVIIILAVGTFAVQPGIVRAITELTPTPDGNEPTTTAPQPTATIAPTTAPTTAPEEPTTTAEPSDATETAPSGDENIEALFADATAAFQSGDFDGAIALMNEVLELEPDNAEAMVIRGLARSQIGNMELAIDDFTFALELIPYRWDFYTFRGDAFAQTGDYADANADYLRALEYNPRYVDAYISLATVAELRGLNDEIEVYQTMARGLISQSSGDIAGAIGIFTDVITLDNTSRIAAYAYYNRALAFYSMDDAISAIEDYSEALALYPQMHDSYLGRGIAYGAEGDLEAAGADFLERMQILETEAVNETVEIGDSIDVTMGYGTVYYLTFEGTAGDTVTMTASAQGQTSVDALIALLGPDETPLAGDDDSGGGTLGFDSEIADFELPEDGTYTLVVSHANASFEGPVRVSIR</sequence>
<evidence type="ECO:0000259" key="5">
    <source>
        <dbReference type="Pfam" id="PF04151"/>
    </source>
</evidence>
<dbReference type="Pfam" id="PF04151">
    <property type="entry name" value="PPC"/>
    <property type="match status" value="1"/>
</dbReference>
<dbReference type="PANTHER" id="PTHR44858:SF1">
    <property type="entry name" value="UDP-N-ACETYLGLUCOSAMINE--PEPTIDE N-ACETYLGLUCOSAMINYLTRANSFERASE SPINDLY-RELATED"/>
    <property type="match status" value="1"/>
</dbReference>
<dbReference type="InterPro" id="IPR019734">
    <property type="entry name" value="TPR_rpt"/>
</dbReference>
<evidence type="ECO:0000313" key="7">
    <source>
        <dbReference type="Proteomes" id="UP000594468"/>
    </source>
</evidence>
<evidence type="ECO:0000313" key="6">
    <source>
        <dbReference type="EMBL" id="QPC84212.1"/>
    </source>
</evidence>
<dbReference type="Pfam" id="PF13414">
    <property type="entry name" value="TPR_11"/>
    <property type="match status" value="1"/>
</dbReference>
<gene>
    <name evidence="6" type="ORF">G4Y79_07520</name>
</gene>
<dbReference type="RefSeq" id="WP_195172276.1">
    <property type="nucleotide sequence ID" value="NZ_CP062983.1"/>
</dbReference>
<feature type="repeat" description="TPR" evidence="3">
    <location>
        <begin position="156"/>
        <end position="189"/>
    </location>
</feature>
<evidence type="ECO:0000256" key="3">
    <source>
        <dbReference type="PROSITE-ProRule" id="PRU00339"/>
    </source>
</evidence>
<dbReference type="PROSITE" id="PS50005">
    <property type="entry name" value="TPR"/>
    <property type="match status" value="4"/>
</dbReference>
<dbReference type="GO" id="GO:0046813">
    <property type="term" value="P:receptor-mediated virion attachment to host cell"/>
    <property type="evidence" value="ECO:0007669"/>
    <property type="project" value="TreeGrafter"/>
</dbReference>
<evidence type="ECO:0000256" key="2">
    <source>
        <dbReference type="ARBA" id="ARBA00022803"/>
    </source>
</evidence>
<keyword evidence="2 3" id="KW-0802">TPR repeat</keyword>
<protein>
    <submittedName>
        <fullName evidence="6">Tetratricopeptide repeat protein</fullName>
    </submittedName>
</protein>
<dbReference type="Proteomes" id="UP000594468">
    <property type="component" value="Chromosome"/>
</dbReference>
<keyword evidence="7" id="KW-1185">Reference proteome</keyword>
<evidence type="ECO:0000256" key="1">
    <source>
        <dbReference type="ARBA" id="ARBA00022737"/>
    </source>
</evidence>
<feature type="domain" description="Peptidase C-terminal archaeal/bacterial" evidence="5">
    <location>
        <begin position="338"/>
        <end position="408"/>
    </location>
</feature>
<feature type="repeat" description="TPR" evidence="3">
    <location>
        <begin position="248"/>
        <end position="281"/>
    </location>
</feature>
<feature type="region of interest" description="Disordered" evidence="4">
    <location>
        <begin position="35"/>
        <end position="83"/>
    </location>
</feature>
<feature type="compositionally biased region" description="Low complexity" evidence="4">
    <location>
        <begin position="43"/>
        <end position="82"/>
    </location>
</feature>
<reference evidence="6 7" key="1">
    <citation type="submission" date="2020-02" db="EMBL/GenBank/DDBJ databases">
        <authorList>
            <person name="Zheng R.K."/>
            <person name="Sun C.M."/>
        </authorList>
    </citation>
    <scope>NUCLEOTIDE SEQUENCE [LARGE SCALE GENOMIC DNA]</scope>
    <source>
        <strain evidence="7">rifampicinis</strain>
    </source>
</reference>
<dbReference type="Gene3D" id="2.60.120.380">
    <property type="match status" value="1"/>
</dbReference>
<dbReference type="PANTHER" id="PTHR44858">
    <property type="entry name" value="TETRATRICOPEPTIDE REPEAT PROTEIN 6"/>
    <property type="match status" value="1"/>
</dbReference>
<dbReference type="InterPro" id="IPR050498">
    <property type="entry name" value="Ycf3"/>
</dbReference>
<proteinExistence type="predicted"/>
<dbReference type="EMBL" id="CP062983">
    <property type="protein sequence ID" value="QPC84212.1"/>
    <property type="molecule type" value="Genomic_DNA"/>
</dbReference>
<dbReference type="AlphaFoldDB" id="A0A7S8EC37"/>
<dbReference type="Pfam" id="PF13432">
    <property type="entry name" value="TPR_16"/>
    <property type="match status" value="2"/>
</dbReference>
<accession>A0A7S8EC37</accession>
<dbReference type="SMART" id="SM00028">
    <property type="entry name" value="TPR"/>
    <property type="match status" value="5"/>
</dbReference>
<dbReference type="InterPro" id="IPR011990">
    <property type="entry name" value="TPR-like_helical_dom_sf"/>
</dbReference>
<dbReference type="InterPro" id="IPR007280">
    <property type="entry name" value="Peptidase_C_arc/bac"/>
</dbReference>
<dbReference type="KEGG" id="pmet:G4Y79_07520"/>
<feature type="repeat" description="TPR" evidence="3">
    <location>
        <begin position="88"/>
        <end position="121"/>
    </location>
</feature>
<dbReference type="Gene3D" id="1.25.40.10">
    <property type="entry name" value="Tetratricopeptide repeat domain"/>
    <property type="match status" value="2"/>
</dbReference>
<feature type="repeat" description="TPR" evidence="3">
    <location>
        <begin position="122"/>
        <end position="155"/>
    </location>
</feature>
<dbReference type="SUPFAM" id="SSF48452">
    <property type="entry name" value="TPR-like"/>
    <property type="match status" value="2"/>
</dbReference>
<organism evidence="6 7">
    <name type="scientific">Phototrophicus methaneseepsis</name>
    <dbReference type="NCBI Taxonomy" id="2710758"/>
    <lineage>
        <taxon>Bacteria</taxon>
        <taxon>Bacillati</taxon>
        <taxon>Chloroflexota</taxon>
        <taxon>Candidatus Thermofontia</taxon>
        <taxon>Phototrophicales</taxon>
        <taxon>Phototrophicaceae</taxon>
        <taxon>Phototrophicus</taxon>
    </lineage>
</organism>
<name>A0A7S8EC37_9CHLR</name>
<evidence type="ECO:0000256" key="4">
    <source>
        <dbReference type="SAM" id="MobiDB-lite"/>
    </source>
</evidence>
<dbReference type="GO" id="GO:0009279">
    <property type="term" value="C:cell outer membrane"/>
    <property type="evidence" value="ECO:0007669"/>
    <property type="project" value="TreeGrafter"/>
</dbReference>
<keyword evidence="1" id="KW-0677">Repeat</keyword>